<dbReference type="InterPro" id="IPR032465">
    <property type="entry name" value="ACMSD"/>
</dbReference>
<evidence type="ECO:0000256" key="1">
    <source>
        <dbReference type="ARBA" id="ARBA00023239"/>
    </source>
</evidence>
<evidence type="ECO:0000259" key="2">
    <source>
        <dbReference type="Pfam" id="PF04909"/>
    </source>
</evidence>
<dbReference type="AlphaFoldDB" id="A0A975D1C4"/>
<proteinExistence type="predicted"/>
<dbReference type="GO" id="GO:0016831">
    <property type="term" value="F:carboxy-lyase activity"/>
    <property type="evidence" value="ECO:0007669"/>
    <property type="project" value="InterPro"/>
</dbReference>
<dbReference type="Pfam" id="PF04909">
    <property type="entry name" value="Amidohydro_2"/>
    <property type="match status" value="1"/>
</dbReference>
<evidence type="ECO:0000313" key="4">
    <source>
        <dbReference type="Proteomes" id="UP000664914"/>
    </source>
</evidence>
<dbReference type="GO" id="GO:0005737">
    <property type="term" value="C:cytoplasm"/>
    <property type="evidence" value="ECO:0007669"/>
    <property type="project" value="TreeGrafter"/>
</dbReference>
<name>A0A975D1C4_9SPHN</name>
<reference evidence="3" key="1">
    <citation type="submission" date="2020-07" db="EMBL/GenBank/DDBJ databases">
        <authorList>
            <person name="Camacho E."/>
        </authorList>
    </citation>
    <scope>NUCLEOTIDE SEQUENCE</scope>
    <source>
        <strain evidence="3">MPO218</strain>
    </source>
</reference>
<organism evidence="3 4">
    <name type="scientific">Rhizorhabdus wittichii</name>
    <dbReference type="NCBI Taxonomy" id="160791"/>
    <lineage>
        <taxon>Bacteria</taxon>
        <taxon>Pseudomonadati</taxon>
        <taxon>Pseudomonadota</taxon>
        <taxon>Alphaproteobacteria</taxon>
        <taxon>Sphingomonadales</taxon>
        <taxon>Sphingomonadaceae</taxon>
        <taxon>Rhizorhabdus</taxon>
    </lineage>
</organism>
<dbReference type="SUPFAM" id="SSF51556">
    <property type="entry name" value="Metallo-dependent hydrolases"/>
    <property type="match status" value="1"/>
</dbReference>
<dbReference type="RefSeq" id="WP_208632473.1">
    <property type="nucleotide sequence ID" value="NZ_CP059319.1"/>
</dbReference>
<dbReference type="GO" id="GO:0019748">
    <property type="term" value="P:secondary metabolic process"/>
    <property type="evidence" value="ECO:0007669"/>
    <property type="project" value="TreeGrafter"/>
</dbReference>
<dbReference type="InterPro" id="IPR006680">
    <property type="entry name" value="Amidohydro-rel"/>
</dbReference>
<dbReference type="GO" id="GO:0016787">
    <property type="term" value="F:hydrolase activity"/>
    <property type="evidence" value="ECO:0007669"/>
    <property type="project" value="InterPro"/>
</dbReference>
<dbReference type="Gene3D" id="3.20.20.140">
    <property type="entry name" value="Metal-dependent hydrolases"/>
    <property type="match status" value="1"/>
</dbReference>
<keyword evidence="1" id="KW-0456">Lyase</keyword>
<sequence length="395" mass="44799">MTETLPFPVYDADNHFYEPEDAILRHLPARWRDQIQFVTVDGRKKLAIGGRISQYIPNPTFERVAAPGAHLDFYRARNPEGRSLREIQGKAITPPDEFRRGEKRLAVMDRHGVHAALFFPTLFSAIENRMSYDHGLLHDALHALNLWTSEEWGFARHGRMFGVPIISLADMDRALAELDWLLAQGARCVCIRPAPVPGYRGSRSMGLPEFDPFWARIAEARIFVAIHAADTNYDTLITMWTGGTEWLPFEPNPLVNCLRIIDRAIADTVAALICGGVFDRHPDVRIACIENGAAWVRPLIETLRYVHGQMPQTFGRDPVEAFHRHVFVAPFVEDDIGELARHMETSRILFGSDWPHPEGTAEPLDYVEELAGFDMAQKRQIMSSNLQGLLEGRRD</sequence>
<dbReference type="PANTHER" id="PTHR21240">
    <property type="entry name" value="2-AMINO-3-CARBOXYLMUCONATE-6-SEMIALDEHYDE DECARBOXYLASE"/>
    <property type="match status" value="1"/>
</dbReference>
<gene>
    <name evidence="3" type="ORF">HRJ34_22755</name>
</gene>
<evidence type="ECO:0000313" key="3">
    <source>
        <dbReference type="EMBL" id="QTH21107.1"/>
    </source>
</evidence>
<dbReference type="Proteomes" id="UP000664914">
    <property type="component" value="Chromosome"/>
</dbReference>
<dbReference type="PANTHER" id="PTHR21240:SF28">
    <property type="entry name" value="ISO-OROTATE DECARBOXYLASE (EUROFUNG)"/>
    <property type="match status" value="1"/>
</dbReference>
<reference evidence="3" key="2">
    <citation type="submission" date="2021-04" db="EMBL/GenBank/DDBJ databases">
        <title>Isolation and genomic analysis of the ibuprofen-degrading bacterium Sphingomonas strain MPO218.</title>
        <authorList>
            <person name="Aulestia M."/>
            <person name="Flores A."/>
            <person name="Mangas E.L."/>
            <person name="Perez-Pulido A.J."/>
            <person name="Santero E."/>
            <person name="Camacho E.M."/>
        </authorList>
    </citation>
    <scope>NUCLEOTIDE SEQUENCE</scope>
    <source>
        <strain evidence="3">MPO218</strain>
    </source>
</reference>
<protein>
    <submittedName>
        <fullName evidence="3">Amidohydrolase family protein</fullName>
    </submittedName>
</protein>
<feature type="domain" description="Amidohydrolase-related" evidence="2">
    <location>
        <begin position="99"/>
        <end position="385"/>
    </location>
</feature>
<dbReference type="EMBL" id="CP059319">
    <property type="protein sequence ID" value="QTH21107.1"/>
    <property type="molecule type" value="Genomic_DNA"/>
</dbReference>
<dbReference type="InterPro" id="IPR032466">
    <property type="entry name" value="Metal_Hydrolase"/>
</dbReference>
<accession>A0A975D1C4</accession>